<gene>
    <name evidence="2" type="primary">cooC</name>
    <name evidence="2" type="ORF">Aiant_67410</name>
</gene>
<organism evidence="2 3">
    <name type="scientific">Actinoplanes ianthinogenes</name>
    <dbReference type="NCBI Taxonomy" id="122358"/>
    <lineage>
        <taxon>Bacteria</taxon>
        <taxon>Bacillati</taxon>
        <taxon>Actinomycetota</taxon>
        <taxon>Actinomycetes</taxon>
        <taxon>Micromonosporales</taxon>
        <taxon>Micromonosporaceae</taxon>
        <taxon>Actinoplanes</taxon>
    </lineage>
</organism>
<accession>A0ABM7M3A7</accession>
<dbReference type="Gene3D" id="3.40.50.300">
    <property type="entry name" value="P-loop containing nucleotide triphosphate hydrolases"/>
    <property type="match status" value="1"/>
</dbReference>
<dbReference type="EMBL" id="AP023356">
    <property type="protein sequence ID" value="BCJ46084.1"/>
    <property type="molecule type" value="Genomic_DNA"/>
</dbReference>
<dbReference type="InterPro" id="IPR027417">
    <property type="entry name" value="P-loop_NTPase"/>
</dbReference>
<evidence type="ECO:0000313" key="3">
    <source>
        <dbReference type="Proteomes" id="UP000676967"/>
    </source>
</evidence>
<dbReference type="InterPro" id="IPR050625">
    <property type="entry name" value="ParA/MinD_ATPase"/>
</dbReference>
<evidence type="ECO:0000313" key="2">
    <source>
        <dbReference type="EMBL" id="BCJ46084.1"/>
    </source>
</evidence>
<dbReference type="Pfam" id="PF01656">
    <property type="entry name" value="CbiA"/>
    <property type="match status" value="1"/>
</dbReference>
<evidence type="ECO:0000259" key="1">
    <source>
        <dbReference type="Pfam" id="PF01656"/>
    </source>
</evidence>
<dbReference type="SUPFAM" id="SSF52540">
    <property type="entry name" value="P-loop containing nucleoside triphosphate hydrolases"/>
    <property type="match status" value="1"/>
</dbReference>
<proteinExistence type="predicted"/>
<name>A0ABM7M3A7_9ACTN</name>
<dbReference type="PANTHER" id="PTHR43384">
    <property type="entry name" value="SEPTUM SITE-DETERMINING PROTEIN MIND HOMOLOG, CHLOROPLASTIC-RELATED"/>
    <property type="match status" value="1"/>
</dbReference>
<feature type="domain" description="CobQ/CobB/MinD/ParA nucleotide binding" evidence="1">
    <location>
        <begin position="17"/>
        <end position="159"/>
    </location>
</feature>
<dbReference type="InterPro" id="IPR002586">
    <property type="entry name" value="CobQ/CobB/MinD/ParA_Nub-bd_dom"/>
</dbReference>
<keyword evidence="3" id="KW-1185">Reference proteome</keyword>
<dbReference type="Proteomes" id="UP000676967">
    <property type="component" value="Chromosome"/>
</dbReference>
<dbReference type="PANTHER" id="PTHR43384:SF15">
    <property type="entry name" value="ATP-BINDING PROTEIN"/>
    <property type="match status" value="1"/>
</dbReference>
<reference evidence="2 3" key="1">
    <citation type="submission" date="2020-08" db="EMBL/GenBank/DDBJ databases">
        <title>Whole genome shotgun sequence of Actinoplanes ianthinogenes NBRC 13996.</title>
        <authorList>
            <person name="Komaki H."/>
            <person name="Tamura T."/>
        </authorList>
    </citation>
    <scope>NUCLEOTIDE SEQUENCE [LARGE SCALE GENOMIC DNA]</scope>
    <source>
        <strain evidence="2 3">NBRC 13996</strain>
    </source>
</reference>
<sequence>MRRFRAFTSLLIMKIAFTGKGGSGKSTVATLFVAHLRAAGHRVLAVDADVNVHLAPLLGVTAHSRGALSHPDNVTALRSHLIGDNTLIGGVQRFVATTPPGPGSRPVTLDPGDPVLAAHAVALDERTHVMHVGTYEPEEIGAGCYHGHLAILENLLSHLRTLDGDWVVCDMVAGTDAFANSLHAQFDAIVVVVEPTPESVTVARRYRELAAAAGVADLLVFVGNKVADEIDRDYLRRELGTEPLTVLTAQAGLRRARQLGVCPSLTDLDDATPLRRVAEHVRPVDPRRRRALLRDLHLKTAGKDWVRNAYGDVSDQLEPVTV</sequence>
<protein>
    <recommendedName>
        <fullName evidence="1">CobQ/CobB/MinD/ParA nucleotide binding domain-containing protein</fullName>
    </recommendedName>
</protein>